<gene>
    <name evidence="1" type="ORF">G8770_03075</name>
</gene>
<dbReference type="AlphaFoldDB" id="A0A9E5JS54"/>
<dbReference type="Proteomes" id="UP000787472">
    <property type="component" value="Unassembled WGS sequence"/>
</dbReference>
<proteinExistence type="predicted"/>
<protein>
    <submittedName>
        <fullName evidence="1">Uncharacterized protein</fullName>
    </submittedName>
</protein>
<organism evidence="1 2">
    <name type="scientific">Pseudomaricurvus hydrocarbonicus</name>
    <dbReference type="NCBI Taxonomy" id="1470433"/>
    <lineage>
        <taxon>Bacteria</taxon>
        <taxon>Pseudomonadati</taxon>
        <taxon>Pseudomonadota</taxon>
        <taxon>Gammaproteobacteria</taxon>
        <taxon>Cellvibrionales</taxon>
        <taxon>Cellvibrionaceae</taxon>
        <taxon>Pseudomaricurvus</taxon>
    </lineage>
</organism>
<name>A0A9E5JS54_9GAMM</name>
<sequence length="49" mass="4815">MAAFGATLAELEESGSCWVSGVLSQAREGVAFSGLKGGVPAACRGISGE</sequence>
<accession>A0A9E5JS54</accession>
<dbReference type="RefSeq" id="WP_167181661.1">
    <property type="nucleotide sequence ID" value="NZ_JAAONZ010000002.1"/>
</dbReference>
<dbReference type="EMBL" id="JAAONZ010000002">
    <property type="protein sequence ID" value="NHO64528.1"/>
    <property type="molecule type" value="Genomic_DNA"/>
</dbReference>
<evidence type="ECO:0000313" key="1">
    <source>
        <dbReference type="EMBL" id="NHO64528.1"/>
    </source>
</evidence>
<comment type="caution">
    <text evidence="1">The sequence shown here is derived from an EMBL/GenBank/DDBJ whole genome shotgun (WGS) entry which is preliminary data.</text>
</comment>
<evidence type="ECO:0000313" key="2">
    <source>
        <dbReference type="Proteomes" id="UP000787472"/>
    </source>
</evidence>
<reference evidence="1" key="1">
    <citation type="submission" date="2020-03" db="EMBL/GenBank/DDBJ databases">
        <authorList>
            <person name="Guo F."/>
        </authorList>
    </citation>
    <scope>NUCLEOTIDE SEQUENCE</scope>
    <source>
        <strain evidence="1">JCM 30134</strain>
    </source>
</reference>
<keyword evidence="2" id="KW-1185">Reference proteome</keyword>